<evidence type="ECO:0000313" key="1">
    <source>
        <dbReference type="EMBL" id="CAF1527946.1"/>
    </source>
</evidence>
<evidence type="ECO:0008006" key="3">
    <source>
        <dbReference type="Google" id="ProtNLM"/>
    </source>
</evidence>
<evidence type="ECO:0000313" key="2">
    <source>
        <dbReference type="Proteomes" id="UP000663852"/>
    </source>
</evidence>
<protein>
    <recommendedName>
        <fullName evidence="3">MULE transposase domain-containing protein</fullName>
    </recommendedName>
</protein>
<gene>
    <name evidence="1" type="ORF">EDS130_LOCUS44343</name>
</gene>
<reference evidence="1" key="1">
    <citation type="submission" date="2021-02" db="EMBL/GenBank/DDBJ databases">
        <authorList>
            <person name="Nowell W R."/>
        </authorList>
    </citation>
    <scope>NUCLEOTIDE SEQUENCE</scope>
</reference>
<accession>A0A815VA38</accession>
<name>A0A815VA38_ADIRI</name>
<dbReference type="AlphaFoldDB" id="A0A815VA38"/>
<comment type="caution">
    <text evidence="1">The sequence shown here is derived from an EMBL/GenBank/DDBJ whole genome shotgun (WGS) entry which is preliminary data.</text>
</comment>
<dbReference type="OrthoDB" id="6616388at2759"/>
<dbReference type="EMBL" id="CAJNOJ010000841">
    <property type="protein sequence ID" value="CAF1527946.1"/>
    <property type="molecule type" value="Genomic_DNA"/>
</dbReference>
<organism evidence="1 2">
    <name type="scientific">Adineta ricciae</name>
    <name type="common">Rotifer</name>
    <dbReference type="NCBI Taxonomy" id="249248"/>
    <lineage>
        <taxon>Eukaryota</taxon>
        <taxon>Metazoa</taxon>
        <taxon>Spiralia</taxon>
        <taxon>Gnathifera</taxon>
        <taxon>Rotifera</taxon>
        <taxon>Eurotatoria</taxon>
        <taxon>Bdelloidea</taxon>
        <taxon>Adinetida</taxon>
        <taxon>Adinetidae</taxon>
        <taxon>Adineta</taxon>
    </lineage>
</organism>
<sequence length="209" mass="24476">MEYEFDPESILLDFEQATVNSVTKLFPDAEQKGCLFHMGQCLWRHVQSIGLRNKYINDDLFRLNVHKLIALAFVPVDDVTQAYSSMIIDFDHDVDELLEYFEKTWVGQRKTRGSRRTKPQFPIPLWNVYDRVIRDLPKSNNSVEANCILREQSKFEIDIEIIRVGQEPKPKKKIYATLDSRLKRIIATYNFESINDYLGRVAVNVKLNC</sequence>
<dbReference type="Proteomes" id="UP000663852">
    <property type="component" value="Unassembled WGS sequence"/>
</dbReference>
<proteinExistence type="predicted"/>